<evidence type="ECO:0000256" key="3">
    <source>
        <dbReference type="ARBA" id="ARBA00023136"/>
    </source>
</evidence>
<dbReference type="InterPro" id="IPR015338">
    <property type="entry name" value="GT64_dom"/>
</dbReference>
<dbReference type="SUPFAM" id="SSF53448">
    <property type="entry name" value="Nucleotide-diphospho-sugar transferases"/>
    <property type="match status" value="1"/>
</dbReference>
<dbReference type="InterPro" id="IPR004263">
    <property type="entry name" value="Exostosin"/>
</dbReference>
<dbReference type="Proteomes" id="UP001470230">
    <property type="component" value="Unassembled WGS sequence"/>
</dbReference>
<evidence type="ECO:0000256" key="4">
    <source>
        <dbReference type="ARBA" id="ARBA00023157"/>
    </source>
</evidence>
<feature type="domain" description="Glycosyl transferase 64" evidence="5">
    <location>
        <begin position="4"/>
        <end position="247"/>
    </location>
</feature>
<dbReference type="Pfam" id="PF09258">
    <property type="entry name" value="Glyco_transf_64"/>
    <property type="match status" value="1"/>
</dbReference>
<dbReference type="PANTHER" id="PTHR48261">
    <property type="entry name" value="ACETYLGLUCOSAMINYLTRANSFERASE"/>
    <property type="match status" value="1"/>
</dbReference>
<name>A0ABR2J1Y3_9EUKA</name>
<evidence type="ECO:0000259" key="5">
    <source>
        <dbReference type="Pfam" id="PF09258"/>
    </source>
</evidence>
<keyword evidence="3" id="KW-0472">Membrane</keyword>
<evidence type="ECO:0000256" key="1">
    <source>
        <dbReference type="ARBA" id="ARBA00004370"/>
    </source>
</evidence>
<keyword evidence="2" id="KW-0808">Transferase</keyword>
<keyword evidence="4" id="KW-1015">Disulfide bond</keyword>
<protein>
    <recommendedName>
        <fullName evidence="5">Glycosyl transferase 64 domain-containing protein</fullName>
    </recommendedName>
</protein>
<sequence>MAGFSIIVISFEKRIKVLNTFLNFTLTNPPMSLHEIIISWGSDDETIIKDIVQNHKTLSIKNNILLRYSISNDKTLSRKFRDATSIKTSTVLAIDDDILMPPENVEYGFQIWRKHPTQLVGYLARYITIQKAGINGQWDNLTYDVPGSFDRIRLILTNVAFVSRKLALAFYEQKYSKSLKIVHEMNNCDDILMNFVAMDVSNLSAVFVLRSYEHIGFDGLSTTTRVSHFLNRTICVNKFYHNFGRYPPIVPKDCIYLK</sequence>
<comment type="caution">
    <text evidence="6">The sequence shown here is derived from an EMBL/GenBank/DDBJ whole genome shotgun (WGS) entry which is preliminary data.</text>
</comment>
<dbReference type="Gene3D" id="3.90.550.10">
    <property type="entry name" value="Spore Coat Polysaccharide Biosynthesis Protein SpsA, Chain A"/>
    <property type="match status" value="1"/>
</dbReference>
<reference evidence="6 7" key="1">
    <citation type="submission" date="2024-04" db="EMBL/GenBank/DDBJ databases">
        <title>Tritrichomonas musculus Genome.</title>
        <authorList>
            <person name="Alves-Ferreira E."/>
            <person name="Grigg M."/>
            <person name="Lorenzi H."/>
            <person name="Galac M."/>
        </authorList>
    </citation>
    <scope>NUCLEOTIDE SEQUENCE [LARGE SCALE GENOMIC DNA]</scope>
    <source>
        <strain evidence="6 7">EAF2021</strain>
    </source>
</reference>
<gene>
    <name evidence="6" type="ORF">M9Y10_007654</name>
</gene>
<dbReference type="InterPro" id="IPR029044">
    <property type="entry name" value="Nucleotide-diphossugar_trans"/>
</dbReference>
<proteinExistence type="predicted"/>
<keyword evidence="7" id="KW-1185">Reference proteome</keyword>
<accession>A0ABR2J1Y3</accession>
<dbReference type="PANTHER" id="PTHR48261:SF6">
    <property type="entry name" value="GLYCOSYLTRANSFERASE FAMILY PROTEIN"/>
    <property type="match status" value="1"/>
</dbReference>
<evidence type="ECO:0000256" key="2">
    <source>
        <dbReference type="ARBA" id="ARBA00022679"/>
    </source>
</evidence>
<dbReference type="EMBL" id="JAPFFF010000013">
    <property type="protein sequence ID" value="KAK8871908.1"/>
    <property type="molecule type" value="Genomic_DNA"/>
</dbReference>
<comment type="subcellular location">
    <subcellularLocation>
        <location evidence="1">Membrane</location>
    </subcellularLocation>
</comment>
<evidence type="ECO:0000313" key="6">
    <source>
        <dbReference type="EMBL" id="KAK8871908.1"/>
    </source>
</evidence>
<evidence type="ECO:0000313" key="7">
    <source>
        <dbReference type="Proteomes" id="UP001470230"/>
    </source>
</evidence>
<organism evidence="6 7">
    <name type="scientific">Tritrichomonas musculus</name>
    <dbReference type="NCBI Taxonomy" id="1915356"/>
    <lineage>
        <taxon>Eukaryota</taxon>
        <taxon>Metamonada</taxon>
        <taxon>Parabasalia</taxon>
        <taxon>Tritrichomonadida</taxon>
        <taxon>Tritrichomonadidae</taxon>
        <taxon>Tritrichomonas</taxon>
    </lineage>
</organism>